<dbReference type="EMBL" id="BONQ01000028">
    <property type="protein sequence ID" value="GIG43834.1"/>
    <property type="molecule type" value="Genomic_DNA"/>
</dbReference>
<dbReference type="AlphaFoldDB" id="A0A919PHM5"/>
<accession>A0A919PHM5</accession>
<dbReference type="InterPro" id="IPR036237">
    <property type="entry name" value="Xyl_isomerase-like_sf"/>
</dbReference>
<gene>
    <name evidence="1" type="ORF">Dsi01nite_018750</name>
</gene>
<name>A0A919PHM5_9ACTN</name>
<evidence type="ECO:0000313" key="2">
    <source>
        <dbReference type="Proteomes" id="UP000660611"/>
    </source>
</evidence>
<evidence type="ECO:0008006" key="3">
    <source>
        <dbReference type="Google" id="ProtNLM"/>
    </source>
</evidence>
<dbReference type="Gene3D" id="3.20.20.150">
    <property type="entry name" value="Divalent-metal-dependent TIM barrel enzymes"/>
    <property type="match status" value="1"/>
</dbReference>
<dbReference type="Proteomes" id="UP000660611">
    <property type="component" value="Unassembled WGS sequence"/>
</dbReference>
<dbReference type="SUPFAM" id="SSF51658">
    <property type="entry name" value="Xylose isomerase-like"/>
    <property type="match status" value="1"/>
</dbReference>
<comment type="caution">
    <text evidence="1">The sequence shown here is derived from an EMBL/GenBank/DDBJ whole genome shotgun (WGS) entry which is preliminary data.</text>
</comment>
<reference evidence="1" key="1">
    <citation type="submission" date="2021-01" db="EMBL/GenBank/DDBJ databases">
        <title>Whole genome shotgun sequence of Dactylosporangium siamense NBRC 106093.</title>
        <authorList>
            <person name="Komaki H."/>
            <person name="Tamura T."/>
        </authorList>
    </citation>
    <scope>NUCLEOTIDE SEQUENCE</scope>
    <source>
        <strain evidence="1">NBRC 106093</strain>
    </source>
</reference>
<organism evidence="1 2">
    <name type="scientific">Dactylosporangium siamense</name>
    <dbReference type="NCBI Taxonomy" id="685454"/>
    <lineage>
        <taxon>Bacteria</taxon>
        <taxon>Bacillati</taxon>
        <taxon>Actinomycetota</taxon>
        <taxon>Actinomycetes</taxon>
        <taxon>Micromonosporales</taxon>
        <taxon>Micromonosporaceae</taxon>
        <taxon>Dactylosporangium</taxon>
    </lineage>
</organism>
<protein>
    <recommendedName>
        <fullName evidence="3">Sugar phosphate isomerase/epimerase</fullName>
    </recommendedName>
</protein>
<keyword evidence="2" id="KW-1185">Reference proteome</keyword>
<proteinExistence type="predicted"/>
<dbReference type="InterPro" id="IPR006311">
    <property type="entry name" value="TAT_signal"/>
</dbReference>
<sequence>MSGKINRRRLLAGAGLTAAAAFTPLGPASVFSPTSASAANGRLIPGGKLGTITYSQRDVPTRIGIAASAALGVAPTMGYLGGPNFPKDPTDLGPLVPLPGGWVELFAFLANAGFKQIEFAGYGQNAANPGGAAPNPAPGGVTTPEARAAYLAYARTLRGFLDAYGLEAIGNHGFVPNTWNGPGSAGGAMTTQDYNRLQTELEFASILGMPFMGTGSDPTSANNRNIEPWTLAGEKWSALNEISVGQWGIQMYTHNHSPAYNFLQDGPLVTVTQDRITGAPIAPTQVRGESGKRLMQHYLDVTNPELVVIEMDVYWAHVAQHQHRWRYDWDGQRVQDIFDPTAQVAKQTKRYALFHAKDGDATGQAPGVGDGYSWIPFGDPRSDIDYKGFYSNIGAKGFHNSNYEQDNAPGGNGDPGQSLRFARISAAGMAALRG</sequence>
<evidence type="ECO:0000313" key="1">
    <source>
        <dbReference type="EMBL" id="GIG43834.1"/>
    </source>
</evidence>
<dbReference type="RefSeq" id="WP_203845693.1">
    <property type="nucleotide sequence ID" value="NZ_BAAAVW010000006.1"/>
</dbReference>
<dbReference type="PROSITE" id="PS51318">
    <property type="entry name" value="TAT"/>
    <property type="match status" value="1"/>
</dbReference>